<proteinExistence type="predicted"/>
<dbReference type="InterPro" id="IPR027291">
    <property type="entry name" value="Glyco_hydro_38_N_sf"/>
</dbReference>
<evidence type="ECO:0000256" key="1">
    <source>
        <dbReference type="SAM" id="MobiDB-lite"/>
    </source>
</evidence>
<dbReference type="GO" id="GO:0005975">
    <property type="term" value="P:carbohydrate metabolic process"/>
    <property type="evidence" value="ECO:0007669"/>
    <property type="project" value="InterPro"/>
</dbReference>
<dbReference type="SUPFAM" id="SSF74650">
    <property type="entry name" value="Galactose mutarotase-like"/>
    <property type="match status" value="1"/>
</dbReference>
<dbReference type="OrthoDB" id="222074at2"/>
<evidence type="ECO:0000313" key="2">
    <source>
        <dbReference type="EMBL" id="QDU94743.1"/>
    </source>
</evidence>
<evidence type="ECO:0008006" key="4">
    <source>
        <dbReference type="Google" id="ProtNLM"/>
    </source>
</evidence>
<dbReference type="AlphaFoldDB" id="A0A518DSC9"/>
<dbReference type="GO" id="GO:0003824">
    <property type="term" value="F:catalytic activity"/>
    <property type="evidence" value="ECO:0007669"/>
    <property type="project" value="InterPro"/>
</dbReference>
<gene>
    <name evidence="2" type="ORF">Pla8534_25490</name>
</gene>
<dbReference type="Proteomes" id="UP000317648">
    <property type="component" value="Chromosome"/>
</dbReference>
<dbReference type="InterPro" id="IPR011013">
    <property type="entry name" value="Gal_mutarotase_sf_dom"/>
</dbReference>
<keyword evidence="3" id="KW-1185">Reference proteome</keyword>
<dbReference type="GO" id="GO:0030246">
    <property type="term" value="F:carbohydrate binding"/>
    <property type="evidence" value="ECO:0007669"/>
    <property type="project" value="InterPro"/>
</dbReference>
<name>A0A518DSC9_9BACT</name>
<dbReference type="KEGG" id="lcre:Pla8534_25490"/>
<dbReference type="SUPFAM" id="SSF88713">
    <property type="entry name" value="Glycoside hydrolase/deacetylase"/>
    <property type="match status" value="1"/>
</dbReference>
<feature type="region of interest" description="Disordered" evidence="1">
    <location>
        <begin position="509"/>
        <end position="530"/>
    </location>
</feature>
<dbReference type="InterPro" id="IPR011330">
    <property type="entry name" value="Glyco_hydro/deAcase_b/a-brl"/>
</dbReference>
<sequence length="974" mass="107072">MKYEELLILLPCHSLEDFPLYHEGDEAAGLLAHWSAMWHPALIASAGKTPTWQRIDDPPEELANRLIMVPAVSAAELPTGFAQRAKTEGGVLIRKKVDRKEIVDLALAELDGGDAGVDPELTADFFALGYCYLQVELLTRQMRYSSNLDEIYFRNQATAAAVAAVAGDATEAREKLEACFNVLAEERDHYYPVDAFIIDLTLVADTTIGESLRQDLSGTVPRNLLLGGQALEKIVASEPATLEALRAGLENGSVCLVGGEGVERRLPLLSFESILAEIRRGSALYENALGHRPKIYGRRRFGLMPGLPQVLTQAGFQGAMHATLDEGNFPEGSQIKTTWEGTDGTVIDAIARAPVDAAKPETYLKFAVKMGESMDMDHVATVCLAHWPGQTTPWLEDLRRIARYCNALGKFVTLEEYFRDTALPGHPERFEAKAYRSPYLKQAVIRRHADPISSSVRYWKRRAQLEAAESLNTLAALITDQPIQLDTDLAFAVDQAAELPPVPRQEEALANAAAGGSSESQTPAAEAAAKEAAVPAIDPLDVQTTAAVDEAARRFAAALPRKTGAKRGLLVVNPSSFVRRMGVVTTGLEQPPAIARPVYAADAFEGKTHLVVDTPAMGFAWLESADAPPRKSKTIPLAEEGVLRNEFFQALINMETGALQSLHQYNSRSNRMSQQLGFRLPGRRPQPGEAYSDPDEGAQYARMQAESVRTTIDSEALGEITVAGKLVGPDRQVYADFQQRYQVFKGSRVLRIEIELDPHVEPKADPWNSYFCARFAWRDESSEIWRTAHQTRQPHSGKRIESPHYVSVEEEKIRTTILTGGLPFHRRIGHRMMDTLLVVRGETARKFTIGIGVDLTHPMNDAMGLILPPVVVEETAGPPAPNPSSWLFHFDARNVTATHWSPLTEDGKIVGFCVRLLETSGRSVKTSLSTFRSVATAKKVDFQGLPGGECSVEDGKIRIDLAAHQWIEVQARWG</sequence>
<feature type="region of interest" description="Disordered" evidence="1">
    <location>
        <begin position="678"/>
        <end position="697"/>
    </location>
</feature>
<reference evidence="2 3" key="1">
    <citation type="submission" date="2019-02" db="EMBL/GenBank/DDBJ databases">
        <title>Deep-cultivation of Planctomycetes and their phenomic and genomic characterization uncovers novel biology.</title>
        <authorList>
            <person name="Wiegand S."/>
            <person name="Jogler M."/>
            <person name="Boedeker C."/>
            <person name="Pinto D."/>
            <person name="Vollmers J."/>
            <person name="Rivas-Marin E."/>
            <person name="Kohn T."/>
            <person name="Peeters S.H."/>
            <person name="Heuer A."/>
            <person name="Rast P."/>
            <person name="Oberbeckmann S."/>
            <person name="Bunk B."/>
            <person name="Jeske O."/>
            <person name="Meyerdierks A."/>
            <person name="Storesund J.E."/>
            <person name="Kallscheuer N."/>
            <person name="Luecker S."/>
            <person name="Lage O.M."/>
            <person name="Pohl T."/>
            <person name="Merkel B.J."/>
            <person name="Hornburger P."/>
            <person name="Mueller R.-W."/>
            <person name="Bruemmer F."/>
            <person name="Labrenz M."/>
            <person name="Spormann A.M."/>
            <person name="Op den Camp H."/>
            <person name="Overmann J."/>
            <person name="Amann R."/>
            <person name="Jetten M.S.M."/>
            <person name="Mascher T."/>
            <person name="Medema M.H."/>
            <person name="Devos D.P."/>
            <person name="Kaster A.-K."/>
            <person name="Ovreas L."/>
            <person name="Rohde M."/>
            <person name="Galperin M.Y."/>
            <person name="Jogler C."/>
        </authorList>
    </citation>
    <scope>NUCLEOTIDE SEQUENCE [LARGE SCALE GENOMIC DNA]</scope>
    <source>
        <strain evidence="2 3">Pla85_3_4</strain>
    </source>
</reference>
<accession>A0A518DSC9</accession>
<evidence type="ECO:0000313" key="3">
    <source>
        <dbReference type="Proteomes" id="UP000317648"/>
    </source>
</evidence>
<dbReference type="EMBL" id="CP036433">
    <property type="protein sequence ID" value="QDU94743.1"/>
    <property type="molecule type" value="Genomic_DNA"/>
</dbReference>
<organism evidence="2 3">
    <name type="scientific">Lignipirellula cremea</name>
    <dbReference type="NCBI Taxonomy" id="2528010"/>
    <lineage>
        <taxon>Bacteria</taxon>
        <taxon>Pseudomonadati</taxon>
        <taxon>Planctomycetota</taxon>
        <taxon>Planctomycetia</taxon>
        <taxon>Pirellulales</taxon>
        <taxon>Pirellulaceae</taxon>
        <taxon>Lignipirellula</taxon>
    </lineage>
</organism>
<dbReference type="Gene3D" id="3.20.110.10">
    <property type="entry name" value="Glycoside hydrolase 38, N terminal domain"/>
    <property type="match status" value="1"/>
</dbReference>
<protein>
    <recommendedName>
        <fullName evidence="4">Glycoside hydrolase family 38 N-terminal domain-containing protein</fullName>
    </recommendedName>
</protein>
<dbReference type="RefSeq" id="WP_145053410.1">
    <property type="nucleotide sequence ID" value="NZ_CP036433.1"/>
</dbReference>